<sequence length="373" mass="40631">MEELGVVFVILGLVLISNTVTCSSGNGVTVSCMMVYEQGGAPAVFDSEECLQWPSLQNHTPNCQFAQLQGDRRSQEDRISCHLHMKIIPLIGENRLQEVRLGIAAVFDGHGGEEASETGSNLLSDYFHLHYVFKMYKLMGQFQGEFTANDSESLQLEVIKEALLSTIYDIDAKFTQASCILSEAVKNNLLSGSTATVIVLFDGKILVANVGDSKAIIFSEIESGQGPEASLSAIELTKDHHPDRADERARIEATGGSVIVRGVPRVNGILAMSRAIGDIYLKRYGVIAVPEVTGWQHISGNYRYLVVASDGIFESLTANDVGDLILKWDSHYVKGPSSTLAEFIVKNAYDKGSTDNLSVIVIPLSLDFAEVKH</sequence>
<comment type="caution">
    <text evidence="1">The sequence shown here is derived from an EMBL/GenBank/DDBJ whole genome shotgun (WGS) entry which is preliminary data.</text>
</comment>
<evidence type="ECO:0000313" key="1">
    <source>
        <dbReference type="EMBL" id="KAJ0112778.1"/>
    </source>
</evidence>
<dbReference type="EMBL" id="CM047897">
    <property type="protein sequence ID" value="KAJ0112778.1"/>
    <property type="molecule type" value="Genomic_DNA"/>
</dbReference>
<dbReference type="Proteomes" id="UP001164250">
    <property type="component" value="Chromosome 1"/>
</dbReference>
<proteinExistence type="predicted"/>
<evidence type="ECO:0000313" key="2">
    <source>
        <dbReference type="Proteomes" id="UP001164250"/>
    </source>
</evidence>
<gene>
    <name evidence="1" type="ORF">Patl1_03301</name>
</gene>
<accession>A0ACC1CAR0</accession>
<reference evidence="2" key="1">
    <citation type="journal article" date="2023" name="G3 (Bethesda)">
        <title>Genome assembly and association tests identify interacting loci associated with vigor, precocity, and sex in interspecific pistachio rootstocks.</title>
        <authorList>
            <person name="Palmer W."/>
            <person name="Jacygrad E."/>
            <person name="Sagayaradj S."/>
            <person name="Cavanaugh K."/>
            <person name="Han R."/>
            <person name="Bertier L."/>
            <person name="Beede B."/>
            <person name="Kafkas S."/>
            <person name="Golino D."/>
            <person name="Preece J."/>
            <person name="Michelmore R."/>
        </authorList>
    </citation>
    <scope>NUCLEOTIDE SEQUENCE [LARGE SCALE GENOMIC DNA]</scope>
</reference>
<name>A0ACC1CAR0_9ROSI</name>
<organism evidence="1 2">
    <name type="scientific">Pistacia atlantica</name>
    <dbReference type="NCBI Taxonomy" id="434234"/>
    <lineage>
        <taxon>Eukaryota</taxon>
        <taxon>Viridiplantae</taxon>
        <taxon>Streptophyta</taxon>
        <taxon>Embryophyta</taxon>
        <taxon>Tracheophyta</taxon>
        <taxon>Spermatophyta</taxon>
        <taxon>Magnoliopsida</taxon>
        <taxon>eudicotyledons</taxon>
        <taxon>Gunneridae</taxon>
        <taxon>Pentapetalae</taxon>
        <taxon>rosids</taxon>
        <taxon>malvids</taxon>
        <taxon>Sapindales</taxon>
        <taxon>Anacardiaceae</taxon>
        <taxon>Pistacia</taxon>
    </lineage>
</organism>
<keyword evidence="2" id="KW-1185">Reference proteome</keyword>
<protein>
    <submittedName>
        <fullName evidence="1">Uncharacterized protein</fullName>
    </submittedName>
</protein>